<evidence type="ECO:0000313" key="2">
    <source>
        <dbReference type="EMBL" id="KAL3318498.1"/>
    </source>
</evidence>
<evidence type="ECO:0000256" key="1">
    <source>
        <dbReference type="SAM" id="MobiDB-lite"/>
    </source>
</evidence>
<dbReference type="EMBL" id="JBJKFK010000237">
    <property type="protein sequence ID" value="KAL3318498.1"/>
    <property type="molecule type" value="Genomic_DNA"/>
</dbReference>
<sequence>MVMSRSWEVGRLLQMQSDYQPPQDWQVQYRVLCVRKGDFVQLERQPPLTPKDEAAGASSWLMVRKWCPNHRNSTGHAGFVPRHLCRQVAADSSTYAVYNTPGEPVRNQHNYCSKIAQTSTGPPSTNSQDTNHGCVFGSGASLTYGSEHEDRDSGRGPSSGSEWSSAGCKTSRDSEELEQLQSRWNDPDSEAWLAESQSVTDSPPLLPPPMEPLKDPLGDRFATSTSEVLPSPPYWVDQRWTMTKREKSTNNEQYEPYKTMIQLSENALEKLTLV</sequence>
<gene>
    <name evidence="2" type="ORF">Ciccas_002840</name>
</gene>
<keyword evidence="3" id="KW-1185">Reference proteome</keyword>
<organism evidence="2 3">
    <name type="scientific">Cichlidogyrus casuarinus</name>
    <dbReference type="NCBI Taxonomy" id="1844966"/>
    <lineage>
        <taxon>Eukaryota</taxon>
        <taxon>Metazoa</taxon>
        <taxon>Spiralia</taxon>
        <taxon>Lophotrochozoa</taxon>
        <taxon>Platyhelminthes</taxon>
        <taxon>Monogenea</taxon>
        <taxon>Monopisthocotylea</taxon>
        <taxon>Dactylogyridea</taxon>
        <taxon>Ancyrocephalidae</taxon>
        <taxon>Cichlidogyrus</taxon>
    </lineage>
</organism>
<name>A0ABD2QG25_9PLAT</name>
<protein>
    <recommendedName>
        <fullName evidence="4">SH3 domain-containing protein</fullName>
    </recommendedName>
</protein>
<comment type="caution">
    <text evidence="2">The sequence shown here is derived from an EMBL/GenBank/DDBJ whole genome shotgun (WGS) entry which is preliminary data.</text>
</comment>
<dbReference type="AlphaFoldDB" id="A0ABD2QG25"/>
<reference evidence="2 3" key="1">
    <citation type="submission" date="2024-11" db="EMBL/GenBank/DDBJ databases">
        <title>Adaptive evolution of stress response genes in parasites aligns with host niche diversity.</title>
        <authorList>
            <person name="Hahn C."/>
            <person name="Resl P."/>
        </authorList>
    </citation>
    <scope>NUCLEOTIDE SEQUENCE [LARGE SCALE GENOMIC DNA]</scope>
    <source>
        <strain evidence="2">EGGRZ-B1_66</strain>
        <tissue evidence="2">Body</tissue>
    </source>
</reference>
<evidence type="ECO:0008006" key="4">
    <source>
        <dbReference type="Google" id="ProtNLM"/>
    </source>
</evidence>
<feature type="region of interest" description="Disordered" evidence="1">
    <location>
        <begin position="145"/>
        <end position="228"/>
    </location>
</feature>
<evidence type="ECO:0000313" key="3">
    <source>
        <dbReference type="Proteomes" id="UP001626550"/>
    </source>
</evidence>
<accession>A0ABD2QG25</accession>
<dbReference type="Proteomes" id="UP001626550">
    <property type="component" value="Unassembled WGS sequence"/>
</dbReference>
<proteinExistence type="predicted"/>
<feature type="compositionally biased region" description="Polar residues" evidence="1">
    <location>
        <begin position="115"/>
        <end position="131"/>
    </location>
</feature>
<feature type="region of interest" description="Disordered" evidence="1">
    <location>
        <begin position="115"/>
        <end position="134"/>
    </location>
</feature>